<dbReference type="EMBL" id="KK914334">
    <property type="protein sequence ID" value="KDP40031.1"/>
    <property type="molecule type" value="Genomic_DNA"/>
</dbReference>
<evidence type="ECO:0000313" key="3">
    <source>
        <dbReference type="EMBL" id="KDP40031.1"/>
    </source>
</evidence>
<feature type="chain" id="PRO_5001644061" evidence="2">
    <location>
        <begin position="24"/>
        <end position="173"/>
    </location>
</feature>
<organism evidence="3 4">
    <name type="scientific">Jatropha curcas</name>
    <name type="common">Barbados nut</name>
    <dbReference type="NCBI Taxonomy" id="180498"/>
    <lineage>
        <taxon>Eukaryota</taxon>
        <taxon>Viridiplantae</taxon>
        <taxon>Streptophyta</taxon>
        <taxon>Embryophyta</taxon>
        <taxon>Tracheophyta</taxon>
        <taxon>Spermatophyta</taxon>
        <taxon>Magnoliopsida</taxon>
        <taxon>eudicotyledons</taxon>
        <taxon>Gunneridae</taxon>
        <taxon>Pentapetalae</taxon>
        <taxon>rosids</taxon>
        <taxon>fabids</taxon>
        <taxon>Malpighiales</taxon>
        <taxon>Euphorbiaceae</taxon>
        <taxon>Crotonoideae</taxon>
        <taxon>Jatropheae</taxon>
        <taxon>Jatropha</taxon>
    </lineage>
</organism>
<evidence type="ECO:0000256" key="1">
    <source>
        <dbReference type="SAM" id="Phobius"/>
    </source>
</evidence>
<keyword evidence="1" id="KW-0812">Transmembrane</keyword>
<dbReference type="Proteomes" id="UP000027138">
    <property type="component" value="Unassembled WGS sequence"/>
</dbReference>
<gene>
    <name evidence="3" type="ORF">JCGZ_02029</name>
</gene>
<dbReference type="PANTHER" id="PTHR35725">
    <property type="entry name" value="CLASSICAL ARABINOGALACTAN PROTEIN 26"/>
    <property type="match status" value="1"/>
</dbReference>
<dbReference type="AlphaFoldDB" id="A0A067KUY4"/>
<name>A0A067KUY4_JATCU</name>
<keyword evidence="1" id="KW-1133">Transmembrane helix</keyword>
<sequence>MAASFSFLLSLIISLIIFPFLSSSTRLNSLQASSTIPTSLTNSPFQELSPEIAPLLPSPGGVLPSPAISSLPTIPSTPSPPNPDALPAPGPGSALSPLASLPASSAAPHSLVNLAIALFCKVYWSLQLHENAFFLFYLTRFKLGVVYIVSFYYLFNLLEDKASDWFLAVMLVC</sequence>
<protein>
    <submittedName>
        <fullName evidence="3">Uncharacterized protein</fullName>
    </submittedName>
</protein>
<keyword evidence="4" id="KW-1185">Reference proteome</keyword>
<keyword evidence="1" id="KW-0472">Membrane</keyword>
<feature type="transmembrane region" description="Helical" evidence="1">
    <location>
        <begin position="106"/>
        <end position="126"/>
    </location>
</feature>
<dbReference type="PANTHER" id="PTHR35725:SF3">
    <property type="entry name" value="CLASSICAL ARABINOGALACTAN PROTEIN 25"/>
    <property type="match status" value="1"/>
</dbReference>
<proteinExistence type="predicted"/>
<evidence type="ECO:0000256" key="2">
    <source>
        <dbReference type="SAM" id="SignalP"/>
    </source>
</evidence>
<keyword evidence="2" id="KW-0732">Signal</keyword>
<evidence type="ECO:0000313" key="4">
    <source>
        <dbReference type="Proteomes" id="UP000027138"/>
    </source>
</evidence>
<reference evidence="3 4" key="1">
    <citation type="journal article" date="2014" name="PLoS ONE">
        <title>Global Analysis of Gene Expression Profiles in Physic Nut (Jatropha curcas L.) Seedlings Exposed to Salt Stress.</title>
        <authorList>
            <person name="Zhang L."/>
            <person name="Zhang C."/>
            <person name="Wu P."/>
            <person name="Chen Y."/>
            <person name="Li M."/>
            <person name="Jiang H."/>
            <person name="Wu G."/>
        </authorList>
    </citation>
    <scope>NUCLEOTIDE SEQUENCE [LARGE SCALE GENOMIC DNA]</scope>
    <source>
        <strain evidence="4">cv. GZQX0401</strain>
        <tissue evidence="3">Young leaves</tissue>
    </source>
</reference>
<feature type="signal peptide" evidence="2">
    <location>
        <begin position="1"/>
        <end position="23"/>
    </location>
</feature>
<dbReference type="InterPro" id="IPR039346">
    <property type="entry name" value="AGP25/26"/>
</dbReference>
<feature type="transmembrane region" description="Helical" evidence="1">
    <location>
        <begin position="133"/>
        <end position="155"/>
    </location>
</feature>
<accession>A0A067KUY4</accession>